<gene>
    <name evidence="4" type="ORF">TRFO_16768</name>
</gene>
<organism evidence="4 5">
    <name type="scientific">Tritrichomonas foetus</name>
    <dbReference type="NCBI Taxonomy" id="1144522"/>
    <lineage>
        <taxon>Eukaryota</taxon>
        <taxon>Metamonada</taxon>
        <taxon>Parabasalia</taxon>
        <taxon>Tritrichomonadida</taxon>
        <taxon>Tritrichomonadidae</taxon>
        <taxon>Tritrichomonas</taxon>
    </lineage>
</organism>
<dbReference type="VEuPathDB" id="TrichDB:TRFO_16768"/>
<name>A0A1J4KPN5_9EUKA</name>
<feature type="coiled-coil region" evidence="2">
    <location>
        <begin position="151"/>
        <end position="185"/>
    </location>
</feature>
<reference evidence="4" key="1">
    <citation type="submission" date="2016-10" db="EMBL/GenBank/DDBJ databases">
        <authorList>
            <person name="Benchimol M."/>
            <person name="Almeida L.G."/>
            <person name="Vasconcelos A.T."/>
            <person name="Perreira-Neves A."/>
            <person name="Rosa I.A."/>
            <person name="Tasca T."/>
            <person name="Bogo M.R."/>
            <person name="de Souza W."/>
        </authorList>
    </citation>
    <scope>NUCLEOTIDE SEQUENCE [LARGE SCALE GENOMIC DNA]</scope>
    <source>
        <strain evidence="4">K</strain>
    </source>
</reference>
<keyword evidence="5" id="KW-1185">Reference proteome</keyword>
<dbReference type="PANTHER" id="PTHR32083:SF0">
    <property type="entry name" value="CILIA AND FLAGELLA-ASSOCIATED PROTEIN 58"/>
    <property type="match status" value="1"/>
</dbReference>
<dbReference type="AlphaFoldDB" id="A0A1J4KPN5"/>
<feature type="compositionally biased region" description="Polar residues" evidence="3">
    <location>
        <begin position="912"/>
        <end position="926"/>
    </location>
</feature>
<dbReference type="Proteomes" id="UP000179807">
    <property type="component" value="Unassembled WGS sequence"/>
</dbReference>
<dbReference type="GeneID" id="94833883"/>
<comment type="caution">
    <text evidence="4">The sequence shown here is derived from an EMBL/GenBank/DDBJ whole genome shotgun (WGS) entry which is preliminary data.</text>
</comment>
<sequence>MDEKEKDQLDPENDFEICQEMEQTFAKVVAELVSDRSLDRFRKEYESLHDALVQSHEHNTVLMEKCRTLNQDIITNASKISSVLQLSQNDQRTIANLRGEFEKAWKLVQLSQDREAKSNEVIFNLNQEITNLKYLVENAKRPNDESIPVSLQDVQNEVNSLKNDIEVQNDQSAQLRNQLDETMKSTMKMEYETRNLKDEYEVLISEKEDVDLDFSKIESERIKILDSCYEQSENIKAENARSNEINQQIKEQKAKIRGQKRVIQQCQKDKDMLNELTAQVRVRLRNLKKRYDDVKALTKGTASRIKEKSNIIKDSEDKIYDFLTEIEAIDYENEDIQNELEECKEYRKLVVTTKESDFKRLKELRQEELILRTKFNSLLLDIRKSDIDVSRNNNENRNLQQRVFNEKNETDIVEMQTHQIEHQYTQIKNIKHEGGKKLSTFCEEINKYEAEKFAQDSAAALERDNNVELKRQIEYLDVKLEQKGHEIKQNEIFMKDIQEERDRLVKEVRKVCKENEEIENEIKSQSNQLSSLKEGIREKDESCVLLHISLKKTIKLLKELNIKKEEIKEHLRESLEKGKLVYYNVLSHEHIHDQALKDIESSKHLIQKILNQNRDIVHIFETKKKESDAAFEKTRVLQSLSRIGGHKYEQMVEKVHSLENELSLFVQKQEELILALRGQNAARREIKRLERCILDSQGQIKAMEDELETPRNVHRWHLLKSTNPIHYDLVILRMQLINNITEHIALSKRLKSRTFVLKEQLDKENRKLKNSYGGRYDEEYQTLSVILKEKTKKLKTMEETRISRKDQVEDEIDQVKSVRCMIRAKRRKTVEQQKKINELVQISEPEKIHPPKFNYTKRAPGRFMGGGFEVGRVVNELIPPVEVKKTRKKSVSERLNALLVPTASSAAKKVTRNQNWAPSKNSSRRQMSLRAHRDYM</sequence>
<evidence type="ECO:0000313" key="5">
    <source>
        <dbReference type="Proteomes" id="UP000179807"/>
    </source>
</evidence>
<dbReference type="OrthoDB" id="264785at2759"/>
<proteinExistence type="predicted"/>
<accession>A0A1J4KPN5</accession>
<dbReference type="GO" id="GO:0005856">
    <property type="term" value="C:cytoskeleton"/>
    <property type="evidence" value="ECO:0007669"/>
    <property type="project" value="TreeGrafter"/>
</dbReference>
<evidence type="ECO:0000256" key="1">
    <source>
        <dbReference type="ARBA" id="ARBA00023054"/>
    </source>
</evidence>
<feature type="coiled-coil region" evidence="2">
    <location>
        <begin position="494"/>
        <end position="577"/>
    </location>
</feature>
<dbReference type="EMBL" id="MLAK01000546">
    <property type="protein sequence ID" value="OHT13203.1"/>
    <property type="molecule type" value="Genomic_DNA"/>
</dbReference>
<dbReference type="RefSeq" id="XP_068366339.1">
    <property type="nucleotide sequence ID" value="XM_068499179.1"/>
</dbReference>
<keyword evidence="1 2" id="KW-0175">Coiled coil</keyword>
<dbReference type="PANTHER" id="PTHR32083">
    <property type="entry name" value="CILIA AND FLAGELLA-ASSOCIATED PROTEIN 58-RELATED"/>
    <property type="match status" value="1"/>
</dbReference>
<feature type="region of interest" description="Disordered" evidence="3">
    <location>
        <begin position="909"/>
        <end position="936"/>
    </location>
</feature>
<protein>
    <submittedName>
        <fullName evidence="4">Coiled-coil domain containing 147</fullName>
    </submittedName>
</protein>
<evidence type="ECO:0000256" key="3">
    <source>
        <dbReference type="SAM" id="MobiDB-lite"/>
    </source>
</evidence>
<feature type="coiled-coil region" evidence="2">
    <location>
        <begin position="232"/>
        <end position="269"/>
    </location>
</feature>
<evidence type="ECO:0000256" key="2">
    <source>
        <dbReference type="SAM" id="Coils"/>
    </source>
</evidence>
<evidence type="ECO:0000313" key="4">
    <source>
        <dbReference type="EMBL" id="OHT13203.1"/>
    </source>
</evidence>